<keyword evidence="5 9" id="KW-0067">ATP-binding</keyword>
<feature type="binding site" evidence="9">
    <location>
        <begin position="123"/>
        <end position="129"/>
    </location>
    <ligand>
        <name>ATP</name>
        <dbReference type="ChEBI" id="CHEBI:30616"/>
    </ligand>
</feature>
<comment type="pathway">
    <text evidence="9">Cofactor biosynthesis; coenzyme A biosynthesis; CoA from (R)-pantothenate: step 4/5.</text>
</comment>
<dbReference type="GO" id="GO:0015937">
    <property type="term" value="P:coenzyme A biosynthetic process"/>
    <property type="evidence" value="ECO:0007669"/>
    <property type="project" value="UniProtKB-UniRule"/>
</dbReference>
<dbReference type="EMBL" id="AZFQ01000019">
    <property type="protein sequence ID" value="KRL99951.1"/>
    <property type="molecule type" value="Genomic_DNA"/>
</dbReference>
<comment type="subcellular location">
    <subcellularLocation>
        <location evidence="9">Cytoplasm</location>
    </subcellularLocation>
</comment>
<evidence type="ECO:0000256" key="9">
    <source>
        <dbReference type="HAMAP-Rule" id="MF_00151"/>
    </source>
</evidence>
<feature type="binding site" evidence="9">
    <location>
        <position position="73"/>
    </location>
    <ligand>
        <name>substrate</name>
    </ligand>
</feature>
<dbReference type="GO" id="GO:0004595">
    <property type="term" value="F:pantetheine-phosphate adenylyltransferase activity"/>
    <property type="evidence" value="ECO:0007669"/>
    <property type="project" value="UniProtKB-UniRule"/>
</dbReference>
<feature type="binding site" evidence="9">
    <location>
        <position position="87"/>
    </location>
    <ligand>
        <name>substrate</name>
    </ligand>
</feature>
<evidence type="ECO:0000313" key="12">
    <source>
        <dbReference type="Proteomes" id="UP000051166"/>
    </source>
</evidence>
<evidence type="ECO:0000259" key="10">
    <source>
        <dbReference type="Pfam" id="PF01467"/>
    </source>
</evidence>
<evidence type="ECO:0000313" key="11">
    <source>
        <dbReference type="EMBL" id="KRL99951.1"/>
    </source>
</evidence>
<comment type="caution">
    <text evidence="11">The sequence shown here is derived from an EMBL/GenBank/DDBJ whole genome shotgun (WGS) entry which is preliminary data.</text>
</comment>
<feature type="domain" description="Cytidyltransferase-like" evidence="10">
    <location>
        <begin position="4"/>
        <end position="133"/>
    </location>
</feature>
<keyword evidence="12" id="KW-1185">Reference proteome</keyword>
<evidence type="ECO:0000256" key="8">
    <source>
        <dbReference type="ARBA" id="ARBA00029346"/>
    </source>
</evidence>
<dbReference type="Proteomes" id="UP000051166">
    <property type="component" value="Unassembled WGS sequence"/>
</dbReference>
<gene>
    <name evidence="9" type="primary">coaD</name>
    <name evidence="11" type="ORF">FD50_GL002489</name>
</gene>
<proteinExistence type="inferred from homology"/>
<dbReference type="InterPro" id="IPR001980">
    <property type="entry name" value="PPAT"/>
</dbReference>
<evidence type="ECO:0000256" key="5">
    <source>
        <dbReference type="ARBA" id="ARBA00022840"/>
    </source>
</evidence>
<sequence length="158" mass="17320">MKAVFPGSFDPVTNGHLNLIRRATRIFDEVTVLIMTNTSKKSLFSLSERSAFLKEALKDFPEVTVQAVSDELTVKVAQKIGAQVIIRGVRNEKDFIFESEIAAMNAHLAPKLETVFLPSAPKFTQLSSSIIKEVAKFGGDLTGLVPVAVEKALKEKES</sequence>
<evidence type="ECO:0000256" key="2">
    <source>
        <dbReference type="ARBA" id="ARBA00022679"/>
    </source>
</evidence>
<protein>
    <recommendedName>
        <fullName evidence="9">Phosphopantetheine adenylyltransferase</fullName>
        <ecNumber evidence="9">2.7.7.3</ecNumber>
    </recommendedName>
    <alternativeName>
        <fullName evidence="9">Dephospho-CoA pyrophosphorylase</fullName>
    </alternativeName>
    <alternativeName>
        <fullName evidence="9">Pantetheine-phosphate adenylyltransferase</fullName>
        <shortName evidence="9">PPAT</shortName>
    </alternativeName>
</protein>
<evidence type="ECO:0000256" key="4">
    <source>
        <dbReference type="ARBA" id="ARBA00022741"/>
    </source>
</evidence>
<dbReference type="Gene3D" id="3.40.50.620">
    <property type="entry name" value="HUPs"/>
    <property type="match status" value="1"/>
</dbReference>
<comment type="subunit">
    <text evidence="9">Homohexamer.</text>
</comment>
<feature type="binding site" evidence="9">
    <location>
        <position position="40"/>
    </location>
    <ligand>
        <name>substrate</name>
    </ligand>
</feature>
<dbReference type="STRING" id="1423801.FD50_GL002489"/>
<keyword evidence="4 9" id="KW-0547">Nucleotide-binding</keyword>
<evidence type="ECO:0000256" key="1">
    <source>
        <dbReference type="ARBA" id="ARBA00022490"/>
    </source>
</evidence>
<comment type="catalytic activity">
    <reaction evidence="8 9">
        <text>(R)-4'-phosphopantetheine + ATP + H(+) = 3'-dephospho-CoA + diphosphate</text>
        <dbReference type="Rhea" id="RHEA:19801"/>
        <dbReference type="ChEBI" id="CHEBI:15378"/>
        <dbReference type="ChEBI" id="CHEBI:30616"/>
        <dbReference type="ChEBI" id="CHEBI:33019"/>
        <dbReference type="ChEBI" id="CHEBI:57328"/>
        <dbReference type="ChEBI" id="CHEBI:61723"/>
        <dbReference type="EC" id="2.7.7.3"/>
    </reaction>
</comment>
<dbReference type="InterPro" id="IPR014729">
    <property type="entry name" value="Rossmann-like_a/b/a_fold"/>
</dbReference>
<dbReference type="AlphaFoldDB" id="A0A0R1V2V3"/>
<dbReference type="PANTHER" id="PTHR21342:SF1">
    <property type="entry name" value="PHOSPHOPANTETHEINE ADENYLYLTRANSFERASE"/>
    <property type="match status" value="1"/>
</dbReference>
<feature type="binding site" evidence="9">
    <location>
        <begin position="8"/>
        <end position="9"/>
    </location>
    <ligand>
        <name>ATP</name>
        <dbReference type="ChEBI" id="CHEBI:30616"/>
    </ligand>
</feature>
<dbReference type="GeneID" id="98307422"/>
<feature type="binding site" evidence="9">
    <location>
        <position position="16"/>
    </location>
    <ligand>
        <name>ATP</name>
        <dbReference type="ChEBI" id="CHEBI:30616"/>
    </ligand>
</feature>
<dbReference type="CDD" id="cd02163">
    <property type="entry name" value="PPAT"/>
    <property type="match status" value="1"/>
</dbReference>
<dbReference type="NCBIfam" id="TIGR01510">
    <property type="entry name" value="coaD_prev_kdtB"/>
    <property type="match status" value="1"/>
</dbReference>
<dbReference type="UniPathway" id="UPA00241">
    <property type="reaction ID" value="UER00355"/>
</dbReference>
<dbReference type="OrthoDB" id="9806661at2"/>
<evidence type="ECO:0000256" key="7">
    <source>
        <dbReference type="ARBA" id="ARBA00022993"/>
    </source>
</evidence>
<dbReference type="SUPFAM" id="SSF52374">
    <property type="entry name" value="Nucleotidylyl transferase"/>
    <property type="match status" value="1"/>
</dbReference>
<comment type="similarity">
    <text evidence="9">Belongs to the bacterial CoaD family.</text>
</comment>
<dbReference type="InterPro" id="IPR004821">
    <property type="entry name" value="Cyt_trans-like"/>
</dbReference>
<dbReference type="PANTHER" id="PTHR21342">
    <property type="entry name" value="PHOSPHOPANTETHEINE ADENYLYLTRANSFERASE"/>
    <property type="match status" value="1"/>
</dbReference>
<comment type="cofactor">
    <cofactor evidence="9">
        <name>Mg(2+)</name>
        <dbReference type="ChEBI" id="CHEBI:18420"/>
    </cofactor>
</comment>
<feature type="binding site" evidence="9">
    <location>
        <position position="8"/>
    </location>
    <ligand>
        <name>substrate</name>
    </ligand>
</feature>
<keyword evidence="2 9" id="KW-0808">Transferase</keyword>
<dbReference type="EC" id="2.7.7.3" evidence="9"/>
<name>A0A0R1V2V3_9LACO</name>
<accession>A0A0R1V2V3</accession>
<dbReference type="Pfam" id="PF01467">
    <property type="entry name" value="CTP_transf_like"/>
    <property type="match status" value="1"/>
</dbReference>
<keyword evidence="1 9" id="KW-0963">Cytoplasm</keyword>
<dbReference type="GO" id="GO:0005524">
    <property type="term" value="F:ATP binding"/>
    <property type="evidence" value="ECO:0007669"/>
    <property type="project" value="UniProtKB-KW"/>
</dbReference>
<dbReference type="NCBIfam" id="TIGR00125">
    <property type="entry name" value="cyt_tran_rel"/>
    <property type="match status" value="1"/>
</dbReference>
<reference evidence="11 12" key="1">
    <citation type="journal article" date="2015" name="Genome Announc.">
        <title>Expanding the biotechnology potential of lactobacilli through comparative genomics of 213 strains and associated genera.</title>
        <authorList>
            <person name="Sun Z."/>
            <person name="Harris H.M."/>
            <person name="McCann A."/>
            <person name="Guo C."/>
            <person name="Argimon S."/>
            <person name="Zhang W."/>
            <person name="Yang X."/>
            <person name="Jeffery I.B."/>
            <person name="Cooney J.C."/>
            <person name="Kagawa T.F."/>
            <person name="Liu W."/>
            <person name="Song Y."/>
            <person name="Salvetti E."/>
            <person name="Wrobel A."/>
            <person name="Rasinkangas P."/>
            <person name="Parkhill J."/>
            <person name="Rea M.C."/>
            <person name="O'Sullivan O."/>
            <person name="Ritari J."/>
            <person name="Douillard F.P."/>
            <person name="Paul Ross R."/>
            <person name="Yang R."/>
            <person name="Briner A.E."/>
            <person name="Felis G.E."/>
            <person name="de Vos W.M."/>
            <person name="Barrangou R."/>
            <person name="Klaenhammer T.R."/>
            <person name="Caufield P.W."/>
            <person name="Cui Y."/>
            <person name="Zhang H."/>
            <person name="O'Toole P.W."/>
        </authorList>
    </citation>
    <scope>NUCLEOTIDE SEQUENCE [LARGE SCALE GENOMIC DNA]</scope>
    <source>
        <strain evidence="11 12">DSM 16230</strain>
    </source>
</reference>
<keyword evidence="7 9" id="KW-0173">Coenzyme A biosynthesis</keyword>
<feature type="site" description="Transition state stabilizer" evidence="9">
    <location>
        <position position="16"/>
    </location>
</feature>
<dbReference type="RefSeq" id="WP_056960037.1">
    <property type="nucleotide sequence ID" value="NZ_AZFQ01000019.1"/>
</dbReference>
<evidence type="ECO:0000256" key="3">
    <source>
        <dbReference type="ARBA" id="ARBA00022695"/>
    </source>
</evidence>
<evidence type="ECO:0000256" key="6">
    <source>
        <dbReference type="ARBA" id="ARBA00022842"/>
    </source>
</evidence>
<dbReference type="HAMAP" id="MF_00151">
    <property type="entry name" value="PPAT_bact"/>
    <property type="match status" value="1"/>
</dbReference>
<feature type="binding site" evidence="9">
    <location>
        <position position="98"/>
    </location>
    <ligand>
        <name>ATP</name>
        <dbReference type="ChEBI" id="CHEBI:30616"/>
    </ligand>
</feature>
<organism evidence="11 12">
    <name type="scientific">Liquorilactobacillus satsumensis DSM 16230 = JCM 12392</name>
    <dbReference type="NCBI Taxonomy" id="1423801"/>
    <lineage>
        <taxon>Bacteria</taxon>
        <taxon>Bacillati</taxon>
        <taxon>Bacillota</taxon>
        <taxon>Bacilli</taxon>
        <taxon>Lactobacillales</taxon>
        <taxon>Lactobacillaceae</taxon>
        <taxon>Liquorilactobacillus</taxon>
    </lineage>
</organism>
<feature type="binding site" evidence="9">
    <location>
        <begin position="88"/>
        <end position="90"/>
    </location>
    <ligand>
        <name>ATP</name>
        <dbReference type="ChEBI" id="CHEBI:30616"/>
    </ligand>
</feature>
<dbReference type="PATRIC" id="fig|1423801.4.peg.2548"/>
<keyword evidence="3 9" id="KW-0548">Nucleotidyltransferase</keyword>
<comment type="function">
    <text evidence="9">Reversibly transfers an adenylyl group from ATP to 4'-phosphopantetheine, yielding dephospho-CoA (dPCoA) and pyrophosphate.</text>
</comment>
<dbReference type="PRINTS" id="PR01020">
    <property type="entry name" value="LPSBIOSNTHSS"/>
</dbReference>
<dbReference type="GO" id="GO:0005737">
    <property type="term" value="C:cytoplasm"/>
    <property type="evidence" value="ECO:0007669"/>
    <property type="project" value="UniProtKB-SubCell"/>
</dbReference>
<keyword evidence="6 9" id="KW-0460">Magnesium</keyword>